<evidence type="ECO:0000313" key="3">
    <source>
        <dbReference type="Proteomes" id="UP000297299"/>
    </source>
</evidence>
<evidence type="ECO:0000256" key="1">
    <source>
        <dbReference type="SAM" id="SignalP"/>
    </source>
</evidence>
<keyword evidence="3" id="KW-1185">Reference proteome</keyword>
<organism evidence="2 3">
    <name type="scientific">Botryotinia calthae</name>
    <dbReference type="NCBI Taxonomy" id="38488"/>
    <lineage>
        <taxon>Eukaryota</taxon>
        <taxon>Fungi</taxon>
        <taxon>Dikarya</taxon>
        <taxon>Ascomycota</taxon>
        <taxon>Pezizomycotina</taxon>
        <taxon>Leotiomycetes</taxon>
        <taxon>Helotiales</taxon>
        <taxon>Sclerotiniaceae</taxon>
        <taxon>Botryotinia</taxon>
    </lineage>
</organism>
<dbReference type="Proteomes" id="UP000297299">
    <property type="component" value="Unassembled WGS sequence"/>
</dbReference>
<dbReference type="EMBL" id="PHWZ01000083">
    <property type="protein sequence ID" value="TEY73102.1"/>
    <property type="molecule type" value="Genomic_DNA"/>
</dbReference>
<sequence>MYSQYIIAFTAFLVSVFQITGGLVVPEAYPSSTPPTLAPRQEGYNWCHTERLGTCTLAYIIDLTKPHPINIQVTDNNCGDGLGGAKNLDIGCTLADLETDFRRTDPVTKFSIRSVVNGEPEIKADGKSLSWHPTSPDARAIYTAPFDCHMR</sequence>
<reference evidence="2 3" key="1">
    <citation type="submission" date="2017-11" db="EMBL/GenBank/DDBJ databases">
        <title>Comparative genomics of Botrytis spp.</title>
        <authorList>
            <person name="Valero-Jimenez C.A."/>
            <person name="Tapia P."/>
            <person name="Veloso J."/>
            <person name="Silva-Moreno E."/>
            <person name="Staats M."/>
            <person name="Valdes J.H."/>
            <person name="Van Kan J.A.L."/>
        </authorList>
    </citation>
    <scope>NUCLEOTIDE SEQUENCE [LARGE SCALE GENOMIC DNA]</scope>
    <source>
        <strain evidence="2 3">MUCL2830</strain>
    </source>
</reference>
<proteinExistence type="predicted"/>
<protein>
    <submittedName>
        <fullName evidence="2">Uncharacterized protein</fullName>
    </submittedName>
</protein>
<gene>
    <name evidence="2" type="ORF">BOTCAL_0083g00150</name>
</gene>
<dbReference type="AlphaFoldDB" id="A0A4Y8D7P5"/>
<name>A0A4Y8D7P5_9HELO</name>
<evidence type="ECO:0000313" key="2">
    <source>
        <dbReference type="EMBL" id="TEY73102.1"/>
    </source>
</evidence>
<keyword evidence="1" id="KW-0732">Signal</keyword>
<feature type="signal peptide" evidence="1">
    <location>
        <begin position="1"/>
        <end position="22"/>
    </location>
</feature>
<accession>A0A4Y8D7P5</accession>
<feature type="chain" id="PRO_5021232031" evidence="1">
    <location>
        <begin position="23"/>
        <end position="151"/>
    </location>
</feature>
<dbReference type="OrthoDB" id="3484999at2759"/>
<comment type="caution">
    <text evidence="2">The sequence shown here is derived from an EMBL/GenBank/DDBJ whole genome shotgun (WGS) entry which is preliminary data.</text>
</comment>